<dbReference type="GO" id="GO:0005886">
    <property type="term" value="C:plasma membrane"/>
    <property type="evidence" value="ECO:0007669"/>
    <property type="project" value="UniProtKB-SubCell"/>
</dbReference>
<keyword evidence="2 7" id="KW-0132">Cell division</keyword>
<organism evidence="9 10">
    <name type="scientific">Pilimelia terevasa</name>
    <dbReference type="NCBI Taxonomy" id="53372"/>
    <lineage>
        <taxon>Bacteria</taxon>
        <taxon>Bacillati</taxon>
        <taxon>Actinomycetota</taxon>
        <taxon>Actinomycetes</taxon>
        <taxon>Micromonosporales</taxon>
        <taxon>Micromonosporaceae</taxon>
        <taxon>Pilimelia</taxon>
    </lineage>
</organism>
<evidence type="ECO:0000256" key="6">
    <source>
        <dbReference type="ARBA" id="ARBA00023306"/>
    </source>
</evidence>
<protein>
    <recommendedName>
        <fullName evidence="7">Cell division protein CrgA</fullName>
    </recommendedName>
</protein>
<proteinExistence type="inferred from homology"/>
<evidence type="ECO:0000256" key="3">
    <source>
        <dbReference type="ARBA" id="ARBA00022692"/>
    </source>
</evidence>
<gene>
    <name evidence="7 9" type="primary">crgA</name>
    <name evidence="9" type="ORF">GCM10010124_29670</name>
</gene>
<sequence>MPKSTVRKKKTYAPPPDVRATSAAASKKPSPMWVPALAVGLILFGIAWLVVFYLSEQAYPVASWKYWNLAVGFGAMVASLGILSRWR</sequence>
<keyword evidence="5 7" id="KW-0472">Membrane</keyword>
<feature type="transmembrane region" description="Helical" evidence="7">
    <location>
        <begin position="66"/>
        <end position="83"/>
    </location>
</feature>
<keyword evidence="10" id="KW-1185">Reference proteome</keyword>
<dbReference type="Proteomes" id="UP000662200">
    <property type="component" value="Unassembled WGS sequence"/>
</dbReference>
<dbReference type="Pfam" id="PF06781">
    <property type="entry name" value="CrgA"/>
    <property type="match status" value="1"/>
</dbReference>
<dbReference type="InterPro" id="IPR009619">
    <property type="entry name" value="CrgA"/>
</dbReference>
<evidence type="ECO:0000256" key="7">
    <source>
        <dbReference type="HAMAP-Rule" id="MF_00631"/>
    </source>
</evidence>
<reference evidence="9" key="2">
    <citation type="submission" date="2020-09" db="EMBL/GenBank/DDBJ databases">
        <authorList>
            <person name="Sun Q."/>
            <person name="Ohkuma M."/>
        </authorList>
    </citation>
    <scope>NUCLEOTIDE SEQUENCE</scope>
    <source>
        <strain evidence="9">JCM 3091</strain>
    </source>
</reference>
<keyword evidence="4 7" id="KW-1133">Transmembrane helix</keyword>
<dbReference type="HAMAP" id="MF_00631">
    <property type="entry name" value="CrgA"/>
    <property type="match status" value="1"/>
</dbReference>
<accession>A0A8J3BNU6</accession>
<evidence type="ECO:0000313" key="9">
    <source>
        <dbReference type="EMBL" id="GGK35065.1"/>
    </source>
</evidence>
<comment type="caution">
    <text evidence="9">The sequence shown here is derived from an EMBL/GenBank/DDBJ whole genome shotgun (WGS) entry which is preliminary data.</text>
</comment>
<dbReference type="RefSeq" id="WP_189114919.1">
    <property type="nucleotide sequence ID" value="NZ_BMQC01000010.1"/>
</dbReference>
<name>A0A8J3BNU6_9ACTN</name>
<evidence type="ECO:0000256" key="5">
    <source>
        <dbReference type="ARBA" id="ARBA00023136"/>
    </source>
</evidence>
<evidence type="ECO:0000256" key="8">
    <source>
        <dbReference type="SAM" id="MobiDB-lite"/>
    </source>
</evidence>
<keyword evidence="6 7" id="KW-0131">Cell cycle</keyword>
<reference evidence="9" key="1">
    <citation type="journal article" date="2014" name="Int. J. Syst. Evol. Microbiol.">
        <title>Complete genome sequence of Corynebacterium casei LMG S-19264T (=DSM 44701T), isolated from a smear-ripened cheese.</title>
        <authorList>
            <consortium name="US DOE Joint Genome Institute (JGI-PGF)"/>
            <person name="Walter F."/>
            <person name="Albersmeier A."/>
            <person name="Kalinowski J."/>
            <person name="Ruckert C."/>
        </authorList>
    </citation>
    <scope>NUCLEOTIDE SEQUENCE</scope>
    <source>
        <strain evidence="9">JCM 3091</strain>
    </source>
</reference>
<feature type="compositionally biased region" description="Basic residues" evidence="8">
    <location>
        <begin position="1"/>
        <end position="11"/>
    </location>
</feature>
<dbReference type="EMBL" id="BMQC01000010">
    <property type="protein sequence ID" value="GGK35065.1"/>
    <property type="molecule type" value="Genomic_DNA"/>
</dbReference>
<comment type="subcellular location">
    <subcellularLocation>
        <location evidence="7">Cell membrane</location>
        <topology evidence="7">Multi-pass membrane protein</topology>
    </subcellularLocation>
</comment>
<evidence type="ECO:0000256" key="2">
    <source>
        <dbReference type="ARBA" id="ARBA00022618"/>
    </source>
</evidence>
<comment type="function">
    <text evidence="7">Involved in cell division.</text>
</comment>
<keyword evidence="3 7" id="KW-0812">Transmembrane</keyword>
<feature type="region of interest" description="Disordered" evidence="8">
    <location>
        <begin position="1"/>
        <end position="28"/>
    </location>
</feature>
<dbReference type="AlphaFoldDB" id="A0A8J3BNU6"/>
<evidence type="ECO:0000256" key="1">
    <source>
        <dbReference type="ARBA" id="ARBA00022475"/>
    </source>
</evidence>
<keyword evidence="1 7" id="KW-1003">Cell membrane</keyword>
<feature type="transmembrane region" description="Helical" evidence="7">
    <location>
        <begin position="32"/>
        <end position="54"/>
    </location>
</feature>
<evidence type="ECO:0000256" key="4">
    <source>
        <dbReference type="ARBA" id="ARBA00022989"/>
    </source>
</evidence>
<dbReference type="GO" id="GO:0051301">
    <property type="term" value="P:cell division"/>
    <property type="evidence" value="ECO:0007669"/>
    <property type="project" value="UniProtKB-UniRule"/>
</dbReference>
<comment type="similarity">
    <text evidence="7">Belongs to the CrgA family.</text>
</comment>
<evidence type="ECO:0000313" key="10">
    <source>
        <dbReference type="Proteomes" id="UP000662200"/>
    </source>
</evidence>